<evidence type="ECO:0000313" key="1">
    <source>
        <dbReference type="EMBL" id="GAA2156609.1"/>
    </source>
</evidence>
<organism evidence="1 2">
    <name type="scientific">Nocardioides koreensis</name>
    <dbReference type="NCBI Taxonomy" id="433651"/>
    <lineage>
        <taxon>Bacteria</taxon>
        <taxon>Bacillati</taxon>
        <taxon>Actinomycetota</taxon>
        <taxon>Actinomycetes</taxon>
        <taxon>Propionibacteriales</taxon>
        <taxon>Nocardioidaceae</taxon>
        <taxon>Nocardioides</taxon>
    </lineage>
</organism>
<name>A0ABN3A980_9ACTN</name>
<dbReference type="Proteomes" id="UP001501771">
    <property type="component" value="Unassembled WGS sequence"/>
</dbReference>
<keyword evidence="2" id="KW-1185">Reference proteome</keyword>
<proteinExistence type="predicted"/>
<evidence type="ECO:0008006" key="3">
    <source>
        <dbReference type="Google" id="ProtNLM"/>
    </source>
</evidence>
<evidence type="ECO:0000313" key="2">
    <source>
        <dbReference type="Proteomes" id="UP001501771"/>
    </source>
</evidence>
<gene>
    <name evidence="1" type="ORF">GCM10009844_44990</name>
</gene>
<dbReference type="EMBL" id="BAAAQR010000021">
    <property type="protein sequence ID" value="GAA2156609.1"/>
    <property type="molecule type" value="Genomic_DNA"/>
</dbReference>
<comment type="caution">
    <text evidence="1">The sequence shown here is derived from an EMBL/GenBank/DDBJ whole genome shotgun (WGS) entry which is preliminary data.</text>
</comment>
<protein>
    <recommendedName>
        <fullName evidence="3">Phosphodiesterase</fullName>
    </recommendedName>
</protein>
<reference evidence="1 2" key="1">
    <citation type="journal article" date="2019" name="Int. J. Syst. Evol. Microbiol.">
        <title>The Global Catalogue of Microorganisms (GCM) 10K type strain sequencing project: providing services to taxonomists for standard genome sequencing and annotation.</title>
        <authorList>
            <consortium name="The Broad Institute Genomics Platform"/>
            <consortium name="The Broad Institute Genome Sequencing Center for Infectious Disease"/>
            <person name="Wu L."/>
            <person name="Ma J."/>
        </authorList>
    </citation>
    <scope>NUCLEOTIDE SEQUENCE [LARGE SCALE GENOMIC DNA]</scope>
    <source>
        <strain evidence="1 2">JCM 16022</strain>
    </source>
</reference>
<sequence>MVCTTVEIATTGHDSTMSILASARQAGPSALISTVSRSVGLGPVQPWLPAGETLGARLFRHGLEPGTGVEWIDETGVGDAQVRLSYAATLTGNAVAVTSLALRLDNPDGSVGDLFLRAPARGSRRTARERMLVAATPYLVAGGRLLSLGARQCGAETFELCCARGDGEWRGFADLRISPRPHGGRPLHPDPLANVLPGLEAGIPAPRAG</sequence>
<accession>A0ABN3A980</accession>